<reference evidence="2" key="1">
    <citation type="journal article" date="2018" name="Sci. Rep.">
        <title>Lignite coal burning seam in the remote Altai Mountains harbors a hydrogen-driven thermophilic microbial community.</title>
        <authorList>
            <person name="Kadnikov V.V."/>
            <person name="Mardanov A.V."/>
            <person name="Ivasenko D.A."/>
            <person name="Antsiferov D.V."/>
            <person name="Beletsky A.V."/>
            <person name="Karnachuk O.V."/>
            <person name="Ravin N.V."/>
        </authorList>
    </citation>
    <scope>NUCLEOTIDE SEQUENCE [LARGE SCALE GENOMIC DNA]</scope>
</reference>
<evidence type="ECO:0000313" key="1">
    <source>
        <dbReference type="EMBL" id="PTQ57640.1"/>
    </source>
</evidence>
<dbReference type="InterPro" id="IPR021415">
    <property type="entry name" value="SAV0927-like"/>
</dbReference>
<dbReference type="Proteomes" id="UP000244338">
    <property type="component" value="Unassembled WGS sequence"/>
</dbReference>
<organism evidence="1 2">
    <name type="scientific">Candidatus Carbonibacillus altaicus</name>
    <dbReference type="NCBI Taxonomy" id="2163959"/>
    <lineage>
        <taxon>Bacteria</taxon>
        <taxon>Bacillati</taxon>
        <taxon>Bacillota</taxon>
        <taxon>Bacilli</taxon>
        <taxon>Bacillales</taxon>
        <taxon>Candidatus Carbonibacillus</taxon>
    </lineage>
</organism>
<dbReference type="Pfam" id="PF11256">
    <property type="entry name" value="SAV0927-like"/>
    <property type="match status" value="1"/>
</dbReference>
<dbReference type="AlphaFoldDB" id="A0A2R6Y4M9"/>
<evidence type="ECO:0008006" key="3">
    <source>
        <dbReference type="Google" id="ProtNLM"/>
    </source>
</evidence>
<sequence>MERDFLYDTEEMTKVRYVSFFTEHGRFDLALIRTDRFFGKTLVLDMQKSVFAIIGDDDLEEEHYLEEVFQLTPEEATSLHSFLREVID</sequence>
<name>A0A2R6Y4M9_9BACL</name>
<accession>A0A2R6Y4M9</accession>
<dbReference type="EMBL" id="PEBX01000004">
    <property type="protein sequence ID" value="PTQ57640.1"/>
    <property type="molecule type" value="Genomic_DNA"/>
</dbReference>
<protein>
    <recommendedName>
        <fullName evidence="3">Cytosolic protein</fullName>
    </recommendedName>
</protein>
<gene>
    <name evidence="1" type="ORF">BSOLF_1184</name>
</gene>
<evidence type="ECO:0000313" key="2">
    <source>
        <dbReference type="Proteomes" id="UP000244338"/>
    </source>
</evidence>
<comment type="caution">
    <text evidence="1">The sequence shown here is derived from an EMBL/GenBank/DDBJ whole genome shotgun (WGS) entry which is preliminary data.</text>
</comment>
<proteinExistence type="predicted"/>